<dbReference type="GO" id="GO:0005886">
    <property type="term" value="C:plasma membrane"/>
    <property type="evidence" value="ECO:0007669"/>
    <property type="project" value="TreeGrafter"/>
</dbReference>
<dbReference type="Gene3D" id="3.30.70.270">
    <property type="match status" value="1"/>
</dbReference>
<feature type="domain" description="GGDEF" evidence="1">
    <location>
        <begin position="336"/>
        <end position="469"/>
    </location>
</feature>
<dbReference type="PANTHER" id="PTHR45138">
    <property type="entry name" value="REGULATORY COMPONENTS OF SENSORY TRANSDUCTION SYSTEM"/>
    <property type="match status" value="1"/>
</dbReference>
<dbReference type="NCBIfam" id="TIGR00254">
    <property type="entry name" value="GGDEF"/>
    <property type="match status" value="1"/>
</dbReference>
<dbReference type="InterPro" id="IPR011990">
    <property type="entry name" value="TPR-like_helical_dom_sf"/>
</dbReference>
<organism evidence="2 3">
    <name type="scientific">Psychrobacillus psychrotolerans</name>
    <dbReference type="NCBI Taxonomy" id="126156"/>
    <lineage>
        <taxon>Bacteria</taxon>
        <taxon>Bacillati</taxon>
        <taxon>Bacillota</taxon>
        <taxon>Bacilli</taxon>
        <taxon>Bacillales</taxon>
        <taxon>Bacillaceae</taxon>
        <taxon>Psychrobacillus</taxon>
    </lineage>
</organism>
<name>A0A1I6ATY3_9BACI</name>
<dbReference type="CDD" id="cd01949">
    <property type="entry name" value="GGDEF"/>
    <property type="match status" value="1"/>
</dbReference>
<dbReference type="SMART" id="SM00267">
    <property type="entry name" value="GGDEF"/>
    <property type="match status" value="1"/>
</dbReference>
<gene>
    <name evidence="2" type="ORF">SAMN05421670_3603</name>
</gene>
<sequence>MGKELLSSLQTEVTQLRAEGKYQETIEKANELLEIGTLYNDYKSMLIAHINQAASYYSIGDIEEAFASMEQYEEITQVHGDDADYLQLYNILFLLYEFNKQYVLAKETLQKSMHLAEQLKKYNILSNAYSNYSHVCIKLEEYEEALDVAKKGLAAAKLHEPNTPVLEVRVMFNIAHAYINLNLLEDANLIMVEMEQKNVFDSFVRERAQFQLLKGEWLRKKKAYKEAFQAYSTAKEIVNTYQDVYLLKTIQEKRLKTSELMEDFHLSYQVQKEYINLLNIINEREIAYKAIKLNVKHQLSKIQKKAELDYLTGLCNRGYLSELATTWLRDVKEMKTPISCIAFDLDGFKAVNDVHGHLMGDKVIREVGKVCKSALSPDFVIGRYGGDEFVVLGRSSLDETVKLANVLKEVMSGMRIVVNEQSITIAASFGVSSTEDDSLNSFDELFHMADMRLYNAKQNGKNQVYAGNIKV</sequence>
<dbReference type="InterPro" id="IPR043128">
    <property type="entry name" value="Rev_trsase/Diguanyl_cyclase"/>
</dbReference>
<dbReference type="AlphaFoldDB" id="A0A1I6ATY3"/>
<keyword evidence="3" id="KW-1185">Reference proteome</keyword>
<dbReference type="STRING" id="126156.SAMN05421670_3603"/>
<accession>A0A1I6ATY3</accession>
<dbReference type="PANTHER" id="PTHR45138:SF9">
    <property type="entry name" value="DIGUANYLATE CYCLASE DGCM-RELATED"/>
    <property type="match status" value="1"/>
</dbReference>
<evidence type="ECO:0000313" key="2">
    <source>
        <dbReference type="EMBL" id="SFQ72150.1"/>
    </source>
</evidence>
<dbReference type="Proteomes" id="UP000198734">
    <property type="component" value="Unassembled WGS sequence"/>
</dbReference>
<dbReference type="SUPFAM" id="SSF48452">
    <property type="entry name" value="TPR-like"/>
    <property type="match status" value="1"/>
</dbReference>
<proteinExistence type="predicted"/>
<dbReference type="Pfam" id="PF00990">
    <property type="entry name" value="GGDEF"/>
    <property type="match status" value="1"/>
</dbReference>
<dbReference type="GO" id="GO:0052621">
    <property type="term" value="F:diguanylate cyclase activity"/>
    <property type="evidence" value="ECO:0007669"/>
    <property type="project" value="TreeGrafter"/>
</dbReference>
<dbReference type="InterPro" id="IPR000160">
    <property type="entry name" value="GGDEF_dom"/>
</dbReference>
<dbReference type="PROSITE" id="PS50887">
    <property type="entry name" value="GGDEF"/>
    <property type="match status" value="1"/>
</dbReference>
<dbReference type="Gene3D" id="1.25.40.10">
    <property type="entry name" value="Tetratricopeptide repeat domain"/>
    <property type="match status" value="1"/>
</dbReference>
<dbReference type="InterPro" id="IPR029787">
    <property type="entry name" value="Nucleotide_cyclase"/>
</dbReference>
<dbReference type="InterPro" id="IPR050469">
    <property type="entry name" value="Diguanylate_Cyclase"/>
</dbReference>
<dbReference type="SUPFAM" id="SSF55073">
    <property type="entry name" value="Nucleotide cyclase"/>
    <property type="match status" value="1"/>
</dbReference>
<reference evidence="3" key="1">
    <citation type="submission" date="2016-10" db="EMBL/GenBank/DDBJ databases">
        <authorList>
            <person name="Varghese N."/>
            <person name="Submissions S."/>
        </authorList>
    </citation>
    <scope>NUCLEOTIDE SEQUENCE [LARGE SCALE GENOMIC DNA]</scope>
    <source>
        <strain evidence="3">DSM 11706</strain>
    </source>
</reference>
<evidence type="ECO:0000259" key="1">
    <source>
        <dbReference type="PROSITE" id="PS50887"/>
    </source>
</evidence>
<dbReference type="EMBL" id="FOXU01000009">
    <property type="protein sequence ID" value="SFQ72150.1"/>
    <property type="molecule type" value="Genomic_DNA"/>
</dbReference>
<evidence type="ECO:0000313" key="3">
    <source>
        <dbReference type="Proteomes" id="UP000198734"/>
    </source>
</evidence>
<dbReference type="RefSeq" id="WP_093538246.1">
    <property type="nucleotide sequence ID" value="NZ_FOXU01000009.1"/>
</dbReference>
<dbReference type="GO" id="GO:1902201">
    <property type="term" value="P:negative regulation of bacterial-type flagellum-dependent cell motility"/>
    <property type="evidence" value="ECO:0007669"/>
    <property type="project" value="TreeGrafter"/>
</dbReference>
<dbReference type="GO" id="GO:0043709">
    <property type="term" value="P:cell adhesion involved in single-species biofilm formation"/>
    <property type="evidence" value="ECO:0007669"/>
    <property type="project" value="TreeGrafter"/>
</dbReference>
<dbReference type="OrthoDB" id="9759607at2"/>
<protein>
    <submittedName>
        <fullName evidence="2">Diguanylate cyclase (GGDEF) domain-containing protein</fullName>
    </submittedName>
</protein>